<feature type="transmembrane region" description="Helical" evidence="1">
    <location>
        <begin position="143"/>
        <end position="163"/>
    </location>
</feature>
<reference evidence="2 3" key="1">
    <citation type="submission" date="2019-08" db="EMBL/GenBank/DDBJ databases">
        <title>Calorimonas adulescens gen. nov., sp. nov., an anaerobic thermophilic bacterium from Sakhalin hot spring.</title>
        <authorList>
            <person name="Khomyakova M.A."/>
            <person name="Merkel A.Y."/>
            <person name="Novikov A."/>
            <person name="Bonch-Osmolovskaya E.A."/>
            <person name="Slobodkin A.I."/>
        </authorList>
    </citation>
    <scope>NUCLEOTIDE SEQUENCE [LARGE SCALE GENOMIC DNA]</scope>
    <source>
        <strain evidence="2 3">A05MB</strain>
    </source>
</reference>
<accession>A0A5D8Q836</accession>
<keyword evidence="3" id="KW-1185">Reference proteome</keyword>
<dbReference type="Proteomes" id="UP000322976">
    <property type="component" value="Unassembled WGS sequence"/>
</dbReference>
<dbReference type="RefSeq" id="WP_149546118.1">
    <property type="nucleotide sequence ID" value="NZ_VTPS01000021.1"/>
</dbReference>
<keyword evidence="1" id="KW-0812">Transmembrane</keyword>
<feature type="transmembrane region" description="Helical" evidence="1">
    <location>
        <begin position="44"/>
        <end position="65"/>
    </location>
</feature>
<dbReference type="PANTHER" id="PTHR37814:SF1">
    <property type="entry name" value="MEMBRANE PROTEIN"/>
    <property type="match status" value="1"/>
</dbReference>
<evidence type="ECO:0000313" key="3">
    <source>
        <dbReference type="Proteomes" id="UP000322976"/>
    </source>
</evidence>
<comment type="caution">
    <text evidence="2">The sequence shown here is derived from an EMBL/GenBank/DDBJ whole genome shotgun (WGS) entry which is preliminary data.</text>
</comment>
<evidence type="ECO:0008006" key="4">
    <source>
        <dbReference type="Google" id="ProtNLM"/>
    </source>
</evidence>
<proteinExistence type="predicted"/>
<protein>
    <recommendedName>
        <fullName evidence="4">Transporter</fullName>
    </recommendedName>
</protein>
<feature type="transmembrane region" description="Helical" evidence="1">
    <location>
        <begin position="299"/>
        <end position="318"/>
    </location>
</feature>
<dbReference type="EMBL" id="VTPS01000021">
    <property type="protein sequence ID" value="TZE80925.1"/>
    <property type="molecule type" value="Genomic_DNA"/>
</dbReference>
<name>A0A5D8Q836_9THEO</name>
<feature type="transmembrane region" description="Helical" evidence="1">
    <location>
        <begin position="115"/>
        <end position="136"/>
    </location>
</feature>
<dbReference type="PANTHER" id="PTHR37814">
    <property type="entry name" value="CONSERVED MEMBRANE PROTEIN"/>
    <property type="match status" value="1"/>
</dbReference>
<feature type="transmembrane region" description="Helical" evidence="1">
    <location>
        <begin position="186"/>
        <end position="208"/>
    </location>
</feature>
<gene>
    <name evidence="2" type="ORF">FWJ32_11580</name>
</gene>
<feature type="transmembrane region" description="Helical" evidence="1">
    <location>
        <begin position="324"/>
        <end position="345"/>
    </location>
</feature>
<dbReference type="AlphaFoldDB" id="A0A5D8Q836"/>
<keyword evidence="1" id="KW-0472">Membrane</keyword>
<dbReference type="InterPro" id="IPR038728">
    <property type="entry name" value="YkvI-like"/>
</dbReference>
<evidence type="ECO:0000256" key="1">
    <source>
        <dbReference type="SAM" id="Phobius"/>
    </source>
</evidence>
<keyword evidence="1" id="KW-1133">Transmembrane helix</keyword>
<feature type="transmembrane region" description="Helical" evidence="1">
    <location>
        <begin position="86"/>
        <end position="109"/>
    </location>
</feature>
<evidence type="ECO:0000313" key="2">
    <source>
        <dbReference type="EMBL" id="TZE80925.1"/>
    </source>
</evidence>
<sequence>MKRELSVFSIAATYIGTVVGAGFASGQEVLQYFGYHGRAGYTGIIVATAIFVVYGYVILVLGNKLSADSYHNVVIFSTGAYLGRAVDWVITFFLFVAFTAMIAGTGAIFKEQLGLPLIVGNIFMAIITLLTTLTGIAGIINAISAVVPVLILGVFATGTYTLLTNPGSPFAGNVALNTTPILPNPLLSGIVYASYNLVMAIAILVPLGKEINNKSNLFKGALLGGIGLGTCALIIQTTLLLNMPEVSRYEIPMLFVTNKISPVFTIVYSLILISEIYSTALGGLYGFVARFTNAKSTKYVTYSVITTAAALVCSQLGFSNMVRYLYSVVGIAGLILLGGLTYSVLSGKLST</sequence>
<feature type="transmembrane region" description="Helical" evidence="1">
    <location>
        <begin position="220"/>
        <end position="243"/>
    </location>
</feature>
<organism evidence="2 3">
    <name type="scientific">Calorimonas adulescens</name>
    <dbReference type="NCBI Taxonomy" id="2606906"/>
    <lineage>
        <taxon>Bacteria</taxon>
        <taxon>Bacillati</taxon>
        <taxon>Bacillota</taxon>
        <taxon>Clostridia</taxon>
        <taxon>Thermoanaerobacterales</taxon>
        <taxon>Thermoanaerobacteraceae</taxon>
        <taxon>Calorimonas</taxon>
    </lineage>
</organism>
<feature type="transmembrane region" description="Helical" evidence="1">
    <location>
        <begin position="263"/>
        <end position="287"/>
    </location>
</feature>